<sequence>MRDRTDRPGAPPPAPPLDDGTAERPGHQAVGETAWTRALTLIEQADEVALACHVSPDGDALGSMLAVGAVLRSLGKKVVASFGDRRFSVPRLLRFLPGQDLLVPPSAFPAEPELMITFDSSTLDRLGLLSANAGKAREVVVMDHHPSNTGFGTVSLIDPDVAATAVLAEQLIYRLGGTLDRDVATCLYAGLVTDTGSFRHSSTTPAAHEMAARLVATGLRTDEIARELWDRSPFGYLKVLAAALDRVTLEDGLVWTSVTHLDRASYGLPYEEVEAIIDVIRRTDEAEVAVVLKEDDLGAWQVSMRSKGAVDVAALCTALGGGGHRSAAGFTSHDSVETTMNRIRALLPRKA</sequence>
<dbReference type="SUPFAM" id="SSF64182">
    <property type="entry name" value="DHH phosphoesterases"/>
    <property type="match status" value="1"/>
</dbReference>
<dbReference type="InterPro" id="IPR001667">
    <property type="entry name" value="DDH_dom"/>
</dbReference>
<dbReference type="EMBL" id="JACHIN010000008">
    <property type="protein sequence ID" value="MBB5080481.1"/>
    <property type="molecule type" value="Genomic_DNA"/>
</dbReference>
<protein>
    <submittedName>
        <fullName evidence="4">Phosphoesterase RecJ-like protein</fullName>
        <ecNumber evidence="4">3.1.13.3</ecNumber>
        <ecNumber evidence="4">3.1.3.7</ecNumber>
    </submittedName>
</protein>
<reference evidence="4 5" key="1">
    <citation type="submission" date="2020-08" db="EMBL/GenBank/DDBJ databases">
        <title>Genomic Encyclopedia of Type Strains, Phase IV (KMG-IV): sequencing the most valuable type-strain genomes for metagenomic binning, comparative biology and taxonomic classification.</title>
        <authorList>
            <person name="Goeker M."/>
        </authorList>
    </citation>
    <scope>NUCLEOTIDE SEQUENCE [LARGE SCALE GENOMIC DNA]</scope>
    <source>
        <strain evidence="4 5">DSM 45385</strain>
    </source>
</reference>
<dbReference type="PANTHER" id="PTHR47618">
    <property type="entry name" value="BIFUNCTIONAL OLIGORIBONUCLEASE AND PAP PHOSPHATASE NRNA"/>
    <property type="match status" value="1"/>
</dbReference>
<keyword evidence="5" id="KW-1185">Reference proteome</keyword>
<comment type="caution">
    <text evidence="4">The sequence shown here is derived from an EMBL/GenBank/DDBJ whole genome shotgun (WGS) entry which is preliminary data.</text>
</comment>
<feature type="domain" description="DHHA1" evidence="3">
    <location>
        <begin position="267"/>
        <end position="337"/>
    </location>
</feature>
<dbReference type="InterPro" id="IPR038763">
    <property type="entry name" value="DHH_sf"/>
</dbReference>
<dbReference type="Pfam" id="PF01368">
    <property type="entry name" value="DHH"/>
    <property type="match status" value="1"/>
</dbReference>
<dbReference type="Proteomes" id="UP000568380">
    <property type="component" value="Unassembled WGS sequence"/>
</dbReference>
<dbReference type="AlphaFoldDB" id="A0A7W8A8B5"/>
<dbReference type="PANTHER" id="PTHR47618:SF1">
    <property type="entry name" value="BIFUNCTIONAL OLIGORIBONUCLEASE AND PAP PHOSPHATASE NRNA"/>
    <property type="match status" value="1"/>
</dbReference>
<dbReference type="InterPro" id="IPR003156">
    <property type="entry name" value="DHHA1_dom"/>
</dbReference>
<dbReference type="EC" id="3.1.13.3" evidence="4"/>
<dbReference type="GO" id="GO:0008441">
    <property type="term" value="F:3'(2'),5'-bisphosphate nucleotidase activity"/>
    <property type="evidence" value="ECO:0007669"/>
    <property type="project" value="UniProtKB-EC"/>
</dbReference>
<evidence type="ECO:0000259" key="3">
    <source>
        <dbReference type="Pfam" id="PF02272"/>
    </source>
</evidence>
<feature type="region of interest" description="Disordered" evidence="1">
    <location>
        <begin position="1"/>
        <end position="27"/>
    </location>
</feature>
<dbReference type="Gene3D" id="3.10.310.30">
    <property type="match status" value="1"/>
</dbReference>
<proteinExistence type="predicted"/>
<dbReference type="InterPro" id="IPR051319">
    <property type="entry name" value="Oligoribo/pAp-PDE_c-di-AMP_PDE"/>
</dbReference>
<evidence type="ECO:0000256" key="1">
    <source>
        <dbReference type="SAM" id="MobiDB-lite"/>
    </source>
</evidence>
<dbReference type="Gene3D" id="3.90.1640.10">
    <property type="entry name" value="inorganic pyrophosphatase (n-terminal core)"/>
    <property type="match status" value="1"/>
</dbReference>
<gene>
    <name evidence="4" type="ORF">HNR40_005968</name>
</gene>
<dbReference type="Pfam" id="PF02272">
    <property type="entry name" value="DHHA1"/>
    <property type="match status" value="1"/>
</dbReference>
<keyword evidence="4" id="KW-0378">Hydrolase</keyword>
<dbReference type="RefSeq" id="WP_312896554.1">
    <property type="nucleotide sequence ID" value="NZ_JACHIN010000008.1"/>
</dbReference>
<organism evidence="4 5">
    <name type="scientific">Nonomuraea endophytica</name>
    <dbReference type="NCBI Taxonomy" id="714136"/>
    <lineage>
        <taxon>Bacteria</taxon>
        <taxon>Bacillati</taxon>
        <taxon>Actinomycetota</taxon>
        <taxon>Actinomycetes</taxon>
        <taxon>Streptosporangiales</taxon>
        <taxon>Streptosporangiaceae</taxon>
        <taxon>Nonomuraea</taxon>
    </lineage>
</organism>
<evidence type="ECO:0000313" key="5">
    <source>
        <dbReference type="Proteomes" id="UP000568380"/>
    </source>
</evidence>
<dbReference type="GO" id="GO:0003676">
    <property type="term" value="F:nucleic acid binding"/>
    <property type="evidence" value="ECO:0007669"/>
    <property type="project" value="InterPro"/>
</dbReference>
<accession>A0A7W8A8B5</accession>
<dbReference type="EC" id="3.1.3.7" evidence="4"/>
<feature type="domain" description="DDH" evidence="2">
    <location>
        <begin position="48"/>
        <end position="190"/>
    </location>
</feature>
<evidence type="ECO:0000313" key="4">
    <source>
        <dbReference type="EMBL" id="MBB5080481.1"/>
    </source>
</evidence>
<name>A0A7W8A8B5_9ACTN</name>
<evidence type="ECO:0000259" key="2">
    <source>
        <dbReference type="Pfam" id="PF01368"/>
    </source>
</evidence>